<feature type="region of interest" description="Disordered" evidence="1">
    <location>
        <begin position="1"/>
        <end position="25"/>
    </location>
</feature>
<evidence type="ECO:0000313" key="4">
    <source>
        <dbReference type="Proteomes" id="UP000244803"/>
    </source>
</evidence>
<reference evidence="3" key="1">
    <citation type="submission" date="2022-07" db="EMBL/GenBank/DDBJ databases">
        <title>Evaluation of T. orientalis genome assembly methods using nanopore sequencing and analysis of variation between genomes.</title>
        <authorList>
            <person name="Yam J."/>
            <person name="Micallef M.L."/>
            <person name="Liu M."/>
            <person name="Djordjevic S.P."/>
            <person name="Bogema D.R."/>
            <person name="Jenkins C."/>
        </authorList>
    </citation>
    <scope>NUCLEOTIDE SEQUENCE</scope>
    <source>
        <strain evidence="3">Fish Creek</strain>
    </source>
</reference>
<accession>A0A976QQK0</accession>
<sequence length="497" mass="53847">MAGFLVYTNNSKPKDEKAEKKGYGDEYDEDEEAFLELNNEGDDLFDYPGTSFVHKFVATQTFSYTDNHGEKWLAENKKQCQVDKDGNLDLSVRLIFQYFRSPLDVGVDMGQNANNQEHYQDDHMSALELSETSAFASASTSSGGTGCGCSRKARLVGSDNSGAGTNNTVKHGVSGVSLLQTNYFGGDDDDGGDDDGGEGGNMFSTVAKRGFRFSVRKGSELKKKLGSTIKFLYEKAQVMIAKPEVHIHFVVDDIKIRNCRQPLSWAGEMSSGAMLFVANQNFKLRHDALTADFLKKAVRVHASVRGIYDLAFNSCVQIHCTKRNPVTFQYLTLPSQGKNFSISSKLMGYFNRPMPQPGHMQLVSGAAAPTHFQTSPAGPAPVVAHLTTPGVSGPNGLHPAATLNGASNAATIHLHNAPPKPDTQATSSSGQPGPQNPPATPDKTQPDTNLPGFNGTVSHNVELFSGMVQSEANRTGFYIFVGVGILIIITMGYFFFR</sequence>
<keyword evidence="2" id="KW-1133">Transmembrane helix</keyword>
<feature type="region of interest" description="Disordered" evidence="1">
    <location>
        <begin position="412"/>
        <end position="455"/>
    </location>
</feature>
<evidence type="ECO:0000256" key="1">
    <source>
        <dbReference type="SAM" id="MobiDB-lite"/>
    </source>
</evidence>
<dbReference type="AlphaFoldDB" id="A0A976QQK0"/>
<proteinExistence type="predicted"/>
<name>A0A976QQK0_THEOR</name>
<dbReference type="OrthoDB" id="372890at2759"/>
<keyword evidence="2" id="KW-0812">Transmembrane</keyword>
<keyword evidence="2" id="KW-0472">Membrane</keyword>
<feature type="compositionally biased region" description="Basic and acidic residues" evidence="1">
    <location>
        <begin position="12"/>
        <end position="24"/>
    </location>
</feature>
<dbReference type="Proteomes" id="UP000244803">
    <property type="component" value="Chromosome 1"/>
</dbReference>
<feature type="transmembrane region" description="Helical" evidence="2">
    <location>
        <begin position="477"/>
        <end position="496"/>
    </location>
</feature>
<protein>
    <submittedName>
        <fullName evidence="3">Uncharacterized protein</fullName>
    </submittedName>
</protein>
<evidence type="ECO:0000256" key="2">
    <source>
        <dbReference type="SAM" id="Phobius"/>
    </source>
</evidence>
<gene>
    <name evidence="3" type="ORF">MACJ_000572</name>
</gene>
<dbReference type="EMBL" id="CP056065">
    <property type="protein sequence ID" value="UKJ88129.2"/>
    <property type="molecule type" value="Genomic_DNA"/>
</dbReference>
<organism evidence="3 4">
    <name type="scientific">Theileria orientalis</name>
    <dbReference type="NCBI Taxonomy" id="68886"/>
    <lineage>
        <taxon>Eukaryota</taxon>
        <taxon>Sar</taxon>
        <taxon>Alveolata</taxon>
        <taxon>Apicomplexa</taxon>
        <taxon>Aconoidasida</taxon>
        <taxon>Piroplasmida</taxon>
        <taxon>Theileriidae</taxon>
        <taxon>Theileria</taxon>
    </lineage>
</organism>
<evidence type="ECO:0000313" key="3">
    <source>
        <dbReference type="EMBL" id="UKJ88129.2"/>
    </source>
</evidence>